<protein>
    <recommendedName>
        <fullName evidence="6">Small ribosomal subunit protein mS23</fullName>
    </recommendedName>
</protein>
<evidence type="ECO:0000256" key="3">
    <source>
        <dbReference type="ARBA" id="ARBA00022980"/>
    </source>
</evidence>
<accession>A0A087S9K5</accession>
<keyword evidence="5" id="KW-0687">Ribonucleoprotein</keyword>
<evidence type="ECO:0000313" key="10">
    <source>
        <dbReference type="EMBL" id="RMZ55496.1"/>
    </source>
</evidence>
<feature type="compositionally biased region" description="Basic residues" evidence="7">
    <location>
        <begin position="170"/>
        <end position="179"/>
    </location>
</feature>
<evidence type="ECO:0000256" key="2">
    <source>
        <dbReference type="ARBA" id="ARBA00009864"/>
    </source>
</evidence>
<comment type="subcellular location">
    <subcellularLocation>
        <location evidence="1">Mitochondrion</location>
    </subcellularLocation>
</comment>
<comment type="similarity">
    <text evidence="2">Belongs to the mitochondrion-specific ribosomal protein mS23 family.</text>
</comment>
<reference evidence="8" key="2">
    <citation type="submission" date="2015-08" db="EMBL/GenBank/DDBJ databases">
        <authorList>
            <person name="Babu N.S."/>
            <person name="Beckwith C.J."/>
            <person name="Beseler K.G."/>
            <person name="Brison A."/>
            <person name="Carone J.V."/>
            <person name="Caskin T.P."/>
            <person name="Diamond M."/>
            <person name="Durham M.E."/>
            <person name="Foxe J.M."/>
            <person name="Go M."/>
            <person name="Henderson B.A."/>
            <person name="Jones I.B."/>
            <person name="McGettigan J.A."/>
            <person name="Micheletti S.J."/>
            <person name="Nasrallah M.E."/>
            <person name="Ortiz D."/>
            <person name="Piller C.R."/>
            <person name="Privatt S.R."/>
            <person name="Schneider S.L."/>
            <person name="Sharp S."/>
            <person name="Smith T.C."/>
            <person name="Stanton J.D."/>
            <person name="Ullery H.E."/>
            <person name="Wilson R.J."/>
            <person name="Serrano M.G."/>
            <person name="Buck G."/>
            <person name="Lee V."/>
            <person name="Wang Y."/>
            <person name="Carvalho R."/>
            <person name="Voegtly L."/>
            <person name="Shi R."/>
            <person name="Duckworth R."/>
            <person name="Johnson A."/>
            <person name="Loviza R."/>
            <person name="Walstead R."/>
            <person name="Shah Z."/>
            <person name="Kiflezghi M."/>
            <person name="Wade K."/>
            <person name="Ball S.L."/>
            <person name="Bradley K.W."/>
            <person name="Asai D.J."/>
            <person name="Bowman C.A."/>
            <person name="Russell D.A."/>
            <person name="Pope W.H."/>
            <person name="Jacobs-Sera D."/>
            <person name="Hendrix R.W."/>
            <person name="Hatfull G.F."/>
        </authorList>
    </citation>
    <scope>NUCLEOTIDE SEQUENCE</scope>
</reference>
<feature type="compositionally biased region" description="Pro residues" evidence="7">
    <location>
        <begin position="180"/>
        <end position="192"/>
    </location>
</feature>
<evidence type="ECO:0000256" key="5">
    <source>
        <dbReference type="ARBA" id="ARBA00023274"/>
    </source>
</evidence>
<evidence type="ECO:0000256" key="4">
    <source>
        <dbReference type="ARBA" id="ARBA00023128"/>
    </source>
</evidence>
<dbReference type="STRING" id="3075.A0A087S9K5"/>
<keyword evidence="11" id="KW-1185">Reference proteome</keyword>
<dbReference type="InterPro" id="IPR059242">
    <property type="entry name" value="mS23_dom"/>
</dbReference>
<dbReference type="Proteomes" id="UP000028924">
    <property type="component" value="Unassembled WGS sequence"/>
</dbReference>
<dbReference type="KEGG" id="apro:F751_0156"/>
<feature type="region of interest" description="Disordered" evidence="7">
    <location>
        <begin position="142"/>
        <end position="192"/>
    </location>
</feature>
<dbReference type="PANTHER" id="PTHR35693">
    <property type="entry name" value="EXPRESSED PROTEIN"/>
    <property type="match status" value="1"/>
</dbReference>
<evidence type="ECO:0000256" key="6">
    <source>
        <dbReference type="ARBA" id="ARBA00035137"/>
    </source>
</evidence>
<organism evidence="9 11">
    <name type="scientific">Auxenochlorella protothecoides</name>
    <name type="common">Green microalga</name>
    <name type="synonym">Chlorella protothecoides</name>
    <dbReference type="NCBI Taxonomy" id="3075"/>
    <lineage>
        <taxon>Eukaryota</taxon>
        <taxon>Viridiplantae</taxon>
        <taxon>Chlorophyta</taxon>
        <taxon>core chlorophytes</taxon>
        <taxon>Trebouxiophyceae</taxon>
        <taxon>Chlorellales</taxon>
        <taxon>Chlorellaceae</taxon>
        <taxon>Auxenochlorella</taxon>
    </lineage>
</organism>
<dbReference type="OrthoDB" id="510957at2759"/>
<evidence type="ECO:0000313" key="8">
    <source>
        <dbReference type="EMBL" id="JAT72707.1"/>
    </source>
</evidence>
<reference evidence="12" key="3">
    <citation type="journal article" date="2018" name="Algal Res.">
        <title>Characterization of plant carbon substrate utilization by Auxenochlorella protothecoides.</title>
        <authorList>
            <person name="Vogler B.W."/>
            <person name="Starkenburg S.R."/>
            <person name="Sudasinghe N."/>
            <person name="Schambach J.Y."/>
            <person name="Rollin J.A."/>
            <person name="Pattathil S."/>
            <person name="Barry A.N."/>
        </authorList>
    </citation>
    <scope>NUCLEOTIDE SEQUENCE [LARGE SCALE GENOMIC DNA]</scope>
    <source>
        <strain evidence="12">UTEX 25</strain>
    </source>
</reference>
<dbReference type="RefSeq" id="XP_011399330.1">
    <property type="nucleotide sequence ID" value="XM_011401028.1"/>
</dbReference>
<evidence type="ECO:0000313" key="12">
    <source>
        <dbReference type="Proteomes" id="UP000279271"/>
    </source>
</evidence>
<proteinExistence type="inferred from homology"/>
<dbReference type="Proteomes" id="UP000279271">
    <property type="component" value="Unassembled WGS sequence"/>
</dbReference>
<dbReference type="GeneID" id="23611547"/>
<dbReference type="eggNOG" id="ENOG502R36U">
    <property type="taxonomic scope" value="Eukaryota"/>
</dbReference>
<dbReference type="PANTHER" id="PTHR35693:SF1">
    <property type="entry name" value="EXPRESSED PROTEIN"/>
    <property type="match status" value="1"/>
</dbReference>
<reference evidence="9 11" key="1">
    <citation type="journal article" date="2014" name="BMC Genomics">
        <title>Oil accumulation mechanisms of the oleaginous microalga Chlorella protothecoides revealed through its genome, transcriptomes, and proteomes.</title>
        <authorList>
            <person name="Gao C."/>
            <person name="Wang Y."/>
            <person name="Shen Y."/>
            <person name="Yan D."/>
            <person name="He X."/>
            <person name="Dai J."/>
            <person name="Wu Q."/>
        </authorList>
    </citation>
    <scope>NUCLEOTIDE SEQUENCE [LARGE SCALE GENOMIC DNA]</scope>
    <source>
        <strain evidence="9 11">0710</strain>
    </source>
</reference>
<dbReference type="EMBL" id="QOKY01000160">
    <property type="protein sequence ID" value="RMZ55496.1"/>
    <property type="molecule type" value="Genomic_DNA"/>
</dbReference>
<keyword evidence="4" id="KW-0496">Mitochondrion</keyword>
<reference evidence="10" key="4">
    <citation type="submission" date="2018-10" db="EMBL/GenBank/DDBJ databases">
        <authorList>
            <person name="Hovde B."/>
            <person name="Zhang X."/>
        </authorList>
    </citation>
    <scope>NUCLEOTIDE SEQUENCE [LARGE SCALE GENOMIC DNA]</scope>
    <source>
        <strain evidence="10">UTEX 25</strain>
    </source>
</reference>
<name>A0A087S9K5_AUXPR</name>
<sequence length="192" mass="21321">MARRSLDLVKHVKFLAQAGAITKPKWLDVVEKIHPAVPAKSSKKPAVLRFPEDDLLQAYYAKHPEAKMEPVDLSSFEPTSARKFVFRQLEVMQTGVPRKEAYDIVSKEVAEAASTSDAPALGRVVLDQIQQEEEWHLMNAMSQFRERHPTVAKLSPKKPPPANPNPAKGNARRPPKKAPRPTPAPPAQSMPA</sequence>
<evidence type="ECO:0000256" key="7">
    <source>
        <dbReference type="SAM" id="MobiDB-lite"/>
    </source>
</evidence>
<keyword evidence="3" id="KW-0689">Ribosomal protein</keyword>
<dbReference type="EMBL" id="APJO01000706">
    <property type="protein sequence ID" value="KFM22409.1"/>
    <property type="molecule type" value="Genomic_DNA"/>
</dbReference>
<gene>
    <name evidence="10" type="ORF">APUTEX25_000079</name>
    <name evidence="9" type="ORF">F751_0156</name>
    <name evidence="8" type="ORF">g.5034</name>
</gene>
<evidence type="ECO:0000313" key="9">
    <source>
        <dbReference type="EMBL" id="KFM22409.1"/>
    </source>
</evidence>
<evidence type="ECO:0000313" key="11">
    <source>
        <dbReference type="Proteomes" id="UP000028924"/>
    </source>
</evidence>
<dbReference type="EMBL" id="GDKF01005915">
    <property type="protein sequence ID" value="JAT72707.1"/>
    <property type="molecule type" value="Transcribed_RNA"/>
</dbReference>
<dbReference type="AlphaFoldDB" id="A0A087S9K5"/>
<dbReference type="CDD" id="cd23701">
    <property type="entry name" value="At1g26750"/>
    <property type="match status" value="1"/>
</dbReference>
<reference evidence="10" key="5">
    <citation type="submission" date="2018-11" db="EMBL/GenBank/DDBJ databases">
        <title>Characterization of plant carbon substrate utilization by Auxenochlorella protothecoides.</title>
        <authorList>
            <person name="Vogler B.W."/>
            <person name="Starkenburg S.R."/>
            <person name="Sudasinghe N."/>
            <person name="Schambach J.Y."/>
            <person name="Rollin J.A."/>
            <person name="Pattathil S."/>
            <person name="Barry A.N."/>
        </authorList>
    </citation>
    <scope>NUCLEOTIDE SEQUENCE [LARGE SCALE GENOMIC DNA]</scope>
    <source>
        <strain evidence="10">UTEX 25</strain>
    </source>
</reference>
<evidence type="ECO:0000256" key="1">
    <source>
        <dbReference type="ARBA" id="ARBA00004173"/>
    </source>
</evidence>